<organism evidence="2 3">
    <name type="scientific">Sclerotinia borealis (strain F-4128)</name>
    <dbReference type="NCBI Taxonomy" id="1432307"/>
    <lineage>
        <taxon>Eukaryota</taxon>
        <taxon>Fungi</taxon>
        <taxon>Dikarya</taxon>
        <taxon>Ascomycota</taxon>
        <taxon>Pezizomycotina</taxon>
        <taxon>Leotiomycetes</taxon>
        <taxon>Helotiales</taxon>
        <taxon>Sclerotiniaceae</taxon>
        <taxon>Sclerotinia</taxon>
    </lineage>
</organism>
<evidence type="ECO:0000313" key="2">
    <source>
        <dbReference type="EMBL" id="ESZ98701.1"/>
    </source>
</evidence>
<feature type="compositionally biased region" description="Polar residues" evidence="1">
    <location>
        <begin position="53"/>
        <end position="70"/>
    </location>
</feature>
<feature type="region of interest" description="Disordered" evidence="1">
    <location>
        <begin position="1"/>
        <end position="175"/>
    </location>
</feature>
<dbReference type="AlphaFoldDB" id="W9CS57"/>
<proteinExistence type="predicted"/>
<evidence type="ECO:0000256" key="1">
    <source>
        <dbReference type="SAM" id="MobiDB-lite"/>
    </source>
</evidence>
<keyword evidence="3" id="KW-1185">Reference proteome</keyword>
<feature type="compositionally biased region" description="Low complexity" evidence="1">
    <location>
        <begin position="75"/>
        <end position="89"/>
    </location>
</feature>
<feature type="compositionally biased region" description="Low complexity" evidence="1">
    <location>
        <begin position="96"/>
        <end position="108"/>
    </location>
</feature>
<comment type="caution">
    <text evidence="2">The sequence shown here is derived from an EMBL/GenBank/DDBJ whole genome shotgun (WGS) entry which is preliminary data.</text>
</comment>
<dbReference type="OrthoDB" id="10590546at2759"/>
<feature type="compositionally biased region" description="Basic residues" evidence="1">
    <location>
        <begin position="140"/>
        <end position="153"/>
    </location>
</feature>
<feature type="compositionally biased region" description="Polar residues" evidence="1">
    <location>
        <begin position="1"/>
        <end position="20"/>
    </location>
</feature>
<gene>
    <name evidence="2" type="ORF">SBOR_0939</name>
</gene>
<dbReference type="EMBL" id="AYSA01000036">
    <property type="protein sequence ID" value="ESZ98701.1"/>
    <property type="molecule type" value="Genomic_DNA"/>
</dbReference>
<reference evidence="2 3" key="1">
    <citation type="journal article" date="2014" name="Genome Announc.">
        <title>Draft genome sequence of Sclerotinia borealis, a psychrophilic plant pathogenic fungus.</title>
        <authorList>
            <person name="Mardanov A.V."/>
            <person name="Beletsky A.V."/>
            <person name="Kadnikov V.V."/>
            <person name="Ignatov A.N."/>
            <person name="Ravin N.V."/>
        </authorList>
    </citation>
    <scope>NUCLEOTIDE SEQUENCE [LARGE SCALE GENOMIC DNA]</scope>
    <source>
        <strain evidence="3">F-4157</strain>
    </source>
</reference>
<dbReference type="Proteomes" id="UP000019487">
    <property type="component" value="Unassembled WGS sequence"/>
</dbReference>
<dbReference type="HOGENOM" id="CLU_1503225_0_0_1"/>
<evidence type="ECO:0000313" key="3">
    <source>
        <dbReference type="Proteomes" id="UP000019487"/>
    </source>
</evidence>
<feature type="compositionally biased region" description="Basic and acidic residues" evidence="1">
    <location>
        <begin position="154"/>
        <end position="163"/>
    </location>
</feature>
<dbReference type="STRING" id="1432307.W9CS57"/>
<sequence length="175" mass="19135">MTLTASPIATHALSNDSSPQRGRKRRRSSVASPPPATTSTSTNFRGRVRHRSPQTSHPFNSSLLPLSSTFKPKVTNTTTTMLAATAPHTKYQKTHSTASPTNPSPASSLLVYSPRSKTRRSQSPSRSRSKGHSAETDVPRRRHRTRSRSRAHRIAIDDKEGSKGKMKAVSGVEIK</sequence>
<protein>
    <submittedName>
        <fullName evidence="2">Uncharacterized protein</fullName>
    </submittedName>
</protein>
<name>W9CS57_SCLBF</name>
<accession>W9CS57</accession>